<dbReference type="CDD" id="cd01949">
    <property type="entry name" value="GGDEF"/>
    <property type="match status" value="1"/>
</dbReference>
<dbReference type="GO" id="GO:0005886">
    <property type="term" value="C:plasma membrane"/>
    <property type="evidence" value="ECO:0007669"/>
    <property type="project" value="TreeGrafter"/>
</dbReference>
<gene>
    <name evidence="5" type="ORF">C4K68_18680</name>
</gene>
<dbReference type="SMART" id="SM00267">
    <property type="entry name" value="GGDEF"/>
    <property type="match status" value="1"/>
</dbReference>
<dbReference type="FunFam" id="3.30.70.270:FF:000001">
    <property type="entry name" value="Diguanylate cyclase domain protein"/>
    <property type="match status" value="1"/>
</dbReference>
<feature type="coiled-coil region" evidence="3">
    <location>
        <begin position="172"/>
        <end position="206"/>
    </location>
</feature>
<proteinExistence type="predicted"/>
<dbReference type="PANTHER" id="PTHR45138:SF9">
    <property type="entry name" value="DIGUANYLATE CYCLASE DGCM-RELATED"/>
    <property type="match status" value="1"/>
</dbReference>
<dbReference type="PROSITE" id="PS50887">
    <property type="entry name" value="GGDEF"/>
    <property type="match status" value="1"/>
</dbReference>
<dbReference type="EC" id="2.7.7.65" evidence="1"/>
<dbReference type="NCBIfam" id="TIGR00254">
    <property type="entry name" value="GGDEF"/>
    <property type="match status" value="1"/>
</dbReference>
<sequence length="366" mass="41099">MILPASEQHRLAVLFSYDIMDTLDEQAYDDLTRLAAYICDTPFSVISLLDSQRQWFKSRFGHDARQGSRKDSFCTHAILNPKSIMVVPDALLDPRFVHNPAVNGPPHVRFYAGAPLVTPCGEALGTLCVFDSQPRQLSTPQREALGTLARQVMAQLELRKVIRSQEDNTRTLRHSQHQLEAQQQQLQRQQTELQEANQQLRTLSLTDSLTGLCNRRAFDARMSEEVERSVRTRTLVSLLLVDVDHFKSFNDVFGHSEGDIALQEVAALLKNNARSYDLVARYGGEEFAVIMPGTSTVDAERIAERLRASIAAHSWTLRAVTVSIGVATLVQGDSIQTFISHADHALYRAKEQGRNCVVHWTGLQEH</sequence>
<protein>
    <recommendedName>
        <fullName evidence="1">diguanylate cyclase</fullName>
        <ecNumber evidence="1">2.7.7.65</ecNumber>
    </recommendedName>
</protein>
<organism evidence="5 6">
    <name type="scientific">Proteobacteria bacterium 228</name>
    <dbReference type="NCBI Taxonomy" id="2083153"/>
    <lineage>
        <taxon>Bacteria</taxon>
        <taxon>Pseudomonadati</taxon>
        <taxon>Pseudomonadota</taxon>
    </lineage>
</organism>
<dbReference type="Gene3D" id="3.30.450.40">
    <property type="match status" value="1"/>
</dbReference>
<evidence type="ECO:0000256" key="2">
    <source>
        <dbReference type="ARBA" id="ARBA00034247"/>
    </source>
</evidence>
<comment type="caution">
    <text evidence="5">The sequence shown here is derived from an EMBL/GenBank/DDBJ whole genome shotgun (WGS) entry which is preliminary data.</text>
</comment>
<feature type="domain" description="GGDEF" evidence="4">
    <location>
        <begin position="234"/>
        <end position="362"/>
    </location>
</feature>
<reference evidence="5 6" key="1">
    <citation type="submission" date="2018-02" db="EMBL/GenBank/DDBJ databases">
        <title>novel marine gammaproteobacteria from coastal saline agro ecosystem.</title>
        <authorList>
            <person name="Krishnan R."/>
            <person name="Ramesh Kumar N."/>
        </authorList>
    </citation>
    <scope>NUCLEOTIDE SEQUENCE [LARGE SCALE GENOMIC DNA]</scope>
    <source>
        <strain evidence="5 6">228</strain>
    </source>
</reference>
<keyword evidence="3" id="KW-0175">Coiled coil</keyword>
<dbReference type="GO" id="GO:0052621">
    <property type="term" value="F:diguanylate cyclase activity"/>
    <property type="evidence" value="ECO:0007669"/>
    <property type="project" value="UniProtKB-EC"/>
</dbReference>
<evidence type="ECO:0000259" key="4">
    <source>
        <dbReference type="PROSITE" id="PS50887"/>
    </source>
</evidence>
<evidence type="ECO:0000313" key="6">
    <source>
        <dbReference type="Proteomes" id="UP000238196"/>
    </source>
</evidence>
<dbReference type="InterPro" id="IPR029016">
    <property type="entry name" value="GAF-like_dom_sf"/>
</dbReference>
<dbReference type="AlphaFoldDB" id="A0A2S5KNC2"/>
<dbReference type="SUPFAM" id="SSF55781">
    <property type="entry name" value="GAF domain-like"/>
    <property type="match status" value="1"/>
</dbReference>
<dbReference type="OrthoDB" id="315417at2"/>
<dbReference type="GO" id="GO:1902201">
    <property type="term" value="P:negative regulation of bacterial-type flagellum-dependent cell motility"/>
    <property type="evidence" value="ECO:0007669"/>
    <property type="project" value="TreeGrafter"/>
</dbReference>
<evidence type="ECO:0000256" key="1">
    <source>
        <dbReference type="ARBA" id="ARBA00012528"/>
    </source>
</evidence>
<dbReference type="PANTHER" id="PTHR45138">
    <property type="entry name" value="REGULATORY COMPONENTS OF SENSORY TRANSDUCTION SYSTEM"/>
    <property type="match status" value="1"/>
</dbReference>
<dbReference type="EMBL" id="PRLP01000068">
    <property type="protein sequence ID" value="PPC75796.1"/>
    <property type="molecule type" value="Genomic_DNA"/>
</dbReference>
<dbReference type="InterPro" id="IPR050469">
    <property type="entry name" value="Diguanylate_Cyclase"/>
</dbReference>
<dbReference type="SUPFAM" id="SSF55073">
    <property type="entry name" value="Nucleotide cyclase"/>
    <property type="match status" value="1"/>
</dbReference>
<comment type="catalytic activity">
    <reaction evidence="2">
        <text>2 GTP = 3',3'-c-di-GMP + 2 diphosphate</text>
        <dbReference type="Rhea" id="RHEA:24898"/>
        <dbReference type="ChEBI" id="CHEBI:33019"/>
        <dbReference type="ChEBI" id="CHEBI:37565"/>
        <dbReference type="ChEBI" id="CHEBI:58805"/>
        <dbReference type="EC" id="2.7.7.65"/>
    </reaction>
</comment>
<accession>A0A2S5KNC2</accession>
<dbReference type="GO" id="GO:0043709">
    <property type="term" value="P:cell adhesion involved in single-species biofilm formation"/>
    <property type="evidence" value="ECO:0007669"/>
    <property type="project" value="TreeGrafter"/>
</dbReference>
<evidence type="ECO:0000313" key="5">
    <source>
        <dbReference type="EMBL" id="PPC75796.1"/>
    </source>
</evidence>
<dbReference type="Pfam" id="PF00990">
    <property type="entry name" value="GGDEF"/>
    <property type="match status" value="1"/>
</dbReference>
<dbReference type="SMART" id="SM00065">
    <property type="entry name" value="GAF"/>
    <property type="match status" value="1"/>
</dbReference>
<evidence type="ECO:0000256" key="3">
    <source>
        <dbReference type="SAM" id="Coils"/>
    </source>
</evidence>
<dbReference type="Proteomes" id="UP000238196">
    <property type="component" value="Unassembled WGS sequence"/>
</dbReference>
<dbReference type="InterPro" id="IPR000160">
    <property type="entry name" value="GGDEF_dom"/>
</dbReference>
<dbReference type="InterPro" id="IPR043128">
    <property type="entry name" value="Rev_trsase/Diguanyl_cyclase"/>
</dbReference>
<name>A0A2S5KNC2_9PROT</name>
<dbReference type="InterPro" id="IPR003018">
    <property type="entry name" value="GAF"/>
</dbReference>
<dbReference type="Gene3D" id="3.30.70.270">
    <property type="match status" value="1"/>
</dbReference>
<dbReference type="InterPro" id="IPR029787">
    <property type="entry name" value="Nucleotide_cyclase"/>
</dbReference>